<dbReference type="EMBL" id="SGWX01000001">
    <property type="protein sequence ID" value="RZS60749.1"/>
    <property type="molecule type" value="Genomic_DNA"/>
</dbReference>
<dbReference type="NCBIfam" id="TIGR04089">
    <property type="entry name" value="exp_by_SipW_III"/>
    <property type="match status" value="1"/>
</dbReference>
<organism evidence="2 3">
    <name type="scientific">Xylanimonas ulmi</name>
    <dbReference type="NCBI Taxonomy" id="228973"/>
    <lineage>
        <taxon>Bacteria</taxon>
        <taxon>Bacillati</taxon>
        <taxon>Actinomycetota</taxon>
        <taxon>Actinomycetes</taxon>
        <taxon>Micrococcales</taxon>
        <taxon>Promicromonosporaceae</taxon>
        <taxon>Xylanimonas</taxon>
    </lineage>
</organism>
<keyword evidence="3" id="KW-1185">Reference proteome</keyword>
<keyword evidence="1" id="KW-0812">Transmembrane</keyword>
<keyword evidence="1" id="KW-0472">Membrane</keyword>
<comment type="caution">
    <text evidence="2">The sequence shown here is derived from an EMBL/GenBank/DDBJ whole genome shotgun (WGS) entry which is preliminary data.</text>
</comment>
<proteinExistence type="predicted"/>
<dbReference type="InterPro" id="IPR006311">
    <property type="entry name" value="TAT_signal"/>
</dbReference>
<accession>A0A4Q7M446</accession>
<dbReference type="Proteomes" id="UP000293852">
    <property type="component" value="Unassembled WGS sequence"/>
</dbReference>
<evidence type="ECO:0000313" key="3">
    <source>
        <dbReference type="Proteomes" id="UP000293852"/>
    </source>
</evidence>
<evidence type="ECO:0000313" key="2">
    <source>
        <dbReference type="EMBL" id="RZS60749.1"/>
    </source>
</evidence>
<gene>
    <name evidence="2" type="ORF">EV386_1027</name>
</gene>
<feature type="transmembrane region" description="Helical" evidence="1">
    <location>
        <begin position="12"/>
        <end position="37"/>
    </location>
</feature>
<evidence type="ECO:0000256" key="1">
    <source>
        <dbReference type="SAM" id="Phobius"/>
    </source>
</evidence>
<dbReference type="AlphaFoldDB" id="A0A4Q7M446"/>
<reference evidence="2 3" key="1">
    <citation type="submission" date="2019-02" db="EMBL/GenBank/DDBJ databases">
        <title>Sequencing the genomes of 1000 actinobacteria strains.</title>
        <authorList>
            <person name="Klenk H.-P."/>
        </authorList>
    </citation>
    <scope>NUCLEOTIDE SEQUENCE [LARGE SCALE GENOMIC DNA]</scope>
    <source>
        <strain evidence="2 3">DSM 16932</strain>
    </source>
</reference>
<sequence length="205" mass="21212">MSKTESDRRSGLALRGAICAATATAVLMGGFGAFALWNDTGRVASQGGSLATGNLAISNVVGNGWTLTDEADGTVNQEIDDIGKFLASPGDVLTWTGSAEITVTGTDLWARLDVQNKFSESLVKNEIADYVTVRTSVTGADDRGVISGAAGFTGDEVAVTVTVAFSRELPNEGKGIANAVRLTEDIVLNLQQVGRDGALPSKTES</sequence>
<name>A0A4Q7M446_9MICO</name>
<protein>
    <submittedName>
        <fullName evidence="2">Alternate signal-mediated exported protein</fullName>
    </submittedName>
</protein>
<keyword evidence="1" id="KW-1133">Transmembrane helix</keyword>
<dbReference type="InterPro" id="IPR024006">
    <property type="entry name" value="Alt_signal_exp_actinobact"/>
</dbReference>
<dbReference type="PROSITE" id="PS51318">
    <property type="entry name" value="TAT"/>
    <property type="match status" value="1"/>
</dbReference>